<dbReference type="EMBL" id="JAMLJM010000001">
    <property type="protein sequence ID" value="MCL9807833.1"/>
    <property type="molecule type" value="Genomic_DNA"/>
</dbReference>
<evidence type="ECO:0000256" key="4">
    <source>
        <dbReference type="ARBA" id="ARBA00022989"/>
    </source>
</evidence>
<accession>A0ABT0TK07</accession>
<dbReference type="InterPro" id="IPR050250">
    <property type="entry name" value="Macrolide_Exporter_MacB"/>
</dbReference>
<name>A0ABT0TK07_9FLAO</name>
<comment type="subcellular location">
    <subcellularLocation>
        <location evidence="1">Cell membrane</location>
        <topology evidence="1">Multi-pass membrane protein</topology>
    </subcellularLocation>
</comment>
<gene>
    <name evidence="10" type="ORF">NAT50_00485</name>
</gene>
<evidence type="ECO:0000256" key="7">
    <source>
        <dbReference type="SAM" id="Phobius"/>
    </source>
</evidence>
<evidence type="ECO:0000313" key="10">
    <source>
        <dbReference type="EMBL" id="MCL9807833.1"/>
    </source>
</evidence>
<feature type="transmembrane region" description="Helical" evidence="7">
    <location>
        <begin position="374"/>
        <end position="396"/>
    </location>
</feature>
<keyword evidence="4 7" id="KW-1133">Transmembrane helix</keyword>
<evidence type="ECO:0000256" key="6">
    <source>
        <dbReference type="ARBA" id="ARBA00038076"/>
    </source>
</evidence>
<dbReference type="Pfam" id="PF02687">
    <property type="entry name" value="FtsX"/>
    <property type="match status" value="1"/>
</dbReference>
<evidence type="ECO:0000256" key="2">
    <source>
        <dbReference type="ARBA" id="ARBA00022475"/>
    </source>
</evidence>
<organism evidence="10 11">
    <name type="scientific">Flavobacterium luminosum</name>
    <dbReference type="NCBI Taxonomy" id="2949086"/>
    <lineage>
        <taxon>Bacteria</taxon>
        <taxon>Pseudomonadati</taxon>
        <taxon>Bacteroidota</taxon>
        <taxon>Flavobacteriia</taxon>
        <taxon>Flavobacteriales</taxon>
        <taxon>Flavobacteriaceae</taxon>
        <taxon>Flavobacterium</taxon>
    </lineage>
</organism>
<keyword evidence="2" id="KW-1003">Cell membrane</keyword>
<protein>
    <submittedName>
        <fullName evidence="10">ABC transporter permease</fullName>
    </submittedName>
</protein>
<dbReference type="InterPro" id="IPR003838">
    <property type="entry name" value="ABC3_permease_C"/>
</dbReference>
<feature type="transmembrane region" description="Helical" evidence="7">
    <location>
        <begin position="335"/>
        <end position="368"/>
    </location>
</feature>
<evidence type="ECO:0000259" key="8">
    <source>
        <dbReference type="Pfam" id="PF02687"/>
    </source>
</evidence>
<proteinExistence type="inferred from homology"/>
<evidence type="ECO:0000256" key="1">
    <source>
        <dbReference type="ARBA" id="ARBA00004651"/>
    </source>
</evidence>
<reference evidence="10 11" key="1">
    <citation type="submission" date="2022-05" db="EMBL/GenBank/DDBJ databases">
        <title>Flavobacterium sp., isolated from activated sludge.</title>
        <authorList>
            <person name="Ran Q."/>
        </authorList>
    </citation>
    <scope>NUCLEOTIDE SEQUENCE [LARGE SCALE GENOMIC DNA]</scope>
    <source>
        <strain evidence="10 11">HXWNR70</strain>
    </source>
</reference>
<dbReference type="Proteomes" id="UP001317191">
    <property type="component" value="Unassembled WGS sequence"/>
</dbReference>
<evidence type="ECO:0000256" key="3">
    <source>
        <dbReference type="ARBA" id="ARBA00022692"/>
    </source>
</evidence>
<dbReference type="Pfam" id="PF12704">
    <property type="entry name" value="MacB_PCD"/>
    <property type="match status" value="1"/>
</dbReference>
<feature type="domain" description="MacB-like periplasmic core" evidence="9">
    <location>
        <begin position="23"/>
        <end position="246"/>
    </location>
</feature>
<evidence type="ECO:0000256" key="5">
    <source>
        <dbReference type="ARBA" id="ARBA00023136"/>
    </source>
</evidence>
<sequence length="413" mass="45165">MIGLFKENVKIALGSVRAQLLRTILTVLIIAIGITALVGILTVVSALDNTISKDFASMGSNTFTVNQYSNLIRTEGRGQIKKINPIISYPEAKAFRERFTYPFTHTSISFTATANAEVKFENDKTDPEVSVIGVDDNYIPNSGLEVVKGRNLNSFDIENNSYVCVLGSDFEKELLKDVDPINQTISIRGAKFKVIGVLKAKGSTFGNSQDLRVLIPIQVARTLFTAPNINYTTSVMVDRKELLDDAIDNATITMRKVRKLNPVEEDNFAISRSDDLINKILGITQYLGISAWVIGVITIFGSTIALMNIMLVSVTERTREIGTRKALGAKKSTIAMQFFIETMVIGQLGGLIGVVLGILIGFGIATAIDFQFTIPWLAILSAFIVCFIVAVVSGSYPAMKAAKLDPIEALRYE</sequence>
<keyword evidence="5 7" id="KW-0472">Membrane</keyword>
<comment type="similarity">
    <text evidence="6">Belongs to the ABC-4 integral membrane protein family.</text>
</comment>
<dbReference type="PANTHER" id="PTHR30572:SF4">
    <property type="entry name" value="ABC TRANSPORTER PERMEASE YTRF"/>
    <property type="match status" value="1"/>
</dbReference>
<feature type="domain" description="ABC3 transporter permease C-terminal" evidence="8">
    <location>
        <begin position="293"/>
        <end position="406"/>
    </location>
</feature>
<dbReference type="InterPro" id="IPR025857">
    <property type="entry name" value="MacB_PCD"/>
</dbReference>
<feature type="transmembrane region" description="Helical" evidence="7">
    <location>
        <begin position="289"/>
        <end position="314"/>
    </location>
</feature>
<dbReference type="PANTHER" id="PTHR30572">
    <property type="entry name" value="MEMBRANE COMPONENT OF TRANSPORTER-RELATED"/>
    <property type="match status" value="1"/>
</dbReference>
<keyword evidence="3 7" id="KW-0812">Transmembrane</keyword>
<evidence type="ECO:0000259" key="9">
    <source>
        <dbReference type="Pfam" id="PF12704"/>
    </source>
</evidence>
<dbReference type="RefSeq" id="WP_250590403.1">
    <property type="nucleotide sequence ID" value="NZ_JAMLJM010000001.1"/>
</dbReference>
<keyword evidence="11" id="KW-1185">Reference proteome</keyword>
<evidence type="ECO:0000313" key="11">
    <source>
        <dbReference type="Proteomes" id="UP001317191"/>
    </source>
</evidence>
<feature type="transmembrane region" description="Helical" evidence="7">
    <location>
        <begin position="20"/>
        <end position="47"/>
    </location>
</feature>
<comment type="caution">
    <text evidence="10">The sequence shown here is derived from an EMBL/GenBank/DDBJ whole genome shotgun (WGS) entry which is preliminary data.</text>
</comment>